<dbReference type="InterPro" id="IPR051201">
    <property type="entry name" value="Chloro_Bact_Ser_Proteases"/>
</dbReference>
<organism evidence="6 7">
    <name type="scientific">Hydrogenophaga borbori</name>
    <dbReference type="NCBI Taxonomy" id="2294117"/>
    <lineage>
        <taxon>Bacteria</taxon>
        <taxon>Pseudomonadati</taxon>
        <taxon>Pseudomonadota</taxon>
        <taxon>Betaproteobacteria</taxon>
        <taxon>Burkholderiales</taxon>
        <taxon>Comamonadaceae</taxon>
        <taxon>Hydrogenophaga</taxon>
    </lineage>
</organism>
<dbReference type="RefSeq" id="WP_116959572.1">
    <property type="nucleotide sequence ID" value="NZ_QVLS01000007.1"/>
</dbReference>
<dbReference type="Proteomes" id="UP000261931">
    <property type="component" value="Unassembled WGS sequence"/>
</dbReference>
<keyword evidence="5" id="KW-0472">Membrane</keyword>
<dbReference type="InterPro" id="IPR043504">
    <property type="entry name" value="Peptidase_S1_PA_chymotrypsin"/>
</dbReference>
<dbReference type="SUPFAM" id="SSF50494">
    <property type="entry name" value="Trypsin-like serine proteases"/>
    <property type="match status" value="1"/>
</dbReference>
<keyword evidence="7" id="KW-1185">Reference proteome</keyword>
<evidence type="ECO:0000256" key="5">
    <source>
        <dbReference type="SAM" id="Phobius"/>
    </source>
</evidence>
<comment type="similarity">
    <text evidence="1">Belongs to the peptidase S1C family.</text>
</comment>
<evidence type="ECO:0000256" key="1">
    <source>
        <dbReference type="ARBA" id="ARBA00010541"/>
    </source>
</evidence>
<evidence type="ECO:0000256" key="3">
    <source>
        <dbReference type="ARBA" id="ARBA00022801"/>
    </source>
</evidence>
<evidence type="ECO:0000256" key="4">
    <source>
        <dbReference type="SAM" id="MobiDB-lite"/>
    </source>
</evidence>
<dbReference type="EMBL" id="QVLS01000007">
    <property type="protein sequence ID" value="RFP78320.1"/>
    <property type="molecule type" value="Genomic_DNA"/>
</dbReference>
<keyword evidence="3" id="KW-0378">Hydrolase</keyword>
<sequence>MRKTAKYSPSRRAAPPVDARPGAQAIEPAAAAAVPARPVRRWRGALARGAASPRVMWAAIALLSIALIVLVWQRQAGGAAALTQKDIDAAVLRTLTTQVMPSPAARAAEKIRPAVVRVLSYGKDEKGKETEQGVGTGVVIIDKGVILTNLHVVQGADRLKITFADGSESGATVTGAQPENDLAVLQAQTIPDDLIAATLRSTNDLNAGDQVVAVGFPFGIGPSVSAGVISGFDREFKSPEGKQVIGNLIQFDAAANPGNSGGPLVTMDGEVVGIVTGILNPTSARTFVGIGFAVPIESAASAAGLPPF</sequence>
<dbReference type="GO" id="GO:0004252">
    <property type="term" value="F:serine-type endopeptidase activity"/>
    <property type="evidence" value="ECO:0007669"/>
    <property type="project" value="InterPro"/>
</dbReference>
<protein>
    <submittedName>
        <fullName evidence="6">Peptidase S1</fullName>
    </submittedName>
</protein>
<gene>
    <name evidence="6" type="ORF">DY262_13540</name>
</gene>
<proteinExistence type="inferred from homology"/>
<dbReference type="InterPro" id="IPR009003">
    <property type="entry name" value="Peptidase_S1_PA"/>
</dbReference>
<dbReference type="PANTHER" id="PTHR43343:SF3">
    <property type="entry name" value="PROTEASE DO-LIKE 8, CHLOROPLASTIC"/>
    <property type="match status" value="1"/>
</dbReference>
<evidence type="ECO:0000313" key="7">
    <source>
        <dbReference type="Proteomes" id="UP000261931"/>
    </source>
</evidence>
<feature type="transmembrane region" description="Helical" evidence="5">
    <location>
        <begin position="55"/>
        <end position="72"/>
    </location>
</feature>
<evidence type="ECO:0000256" key="2">
    <source>
        <dbReference type="ARBA" id="ARBA00022670"/>
    </source>
</evidence>
<dbReference type="Gene3D" id="2.40.10.10">
    <property type="entry name" value="Trypsin-like serine proteases"/>
    <property type="match status" value="2"/>
</dbReference>
<keyword evidence="5" id="KW-0812">Transmembrane</keyword>
<keyword evidence="2" id="KW-0645">Protease</keyword>
<dbReference type="Pfam" id="PF13365">
    <property type="entry name" value="Trypsin_2"/>
    <property type="match status" value="1"/>
</dbReference>
<evidence type="ECO:0000313" key="6">
    <source>
        <dbReference type="EMBL" id="RFP78320.1"/>
    </source>
</evidence>
<name>A0A372EIJ6_9BURK</name>
<dbReference type="AlphaFoldDB" id="A0A372EIJ6"/>
<comment type="caution">
    <text evidence="6">The sequence shown here is derived from an EMBL/GenBank/DDBJ whole genome shotgun (WGS) entry which is preliminary data.</text>
</comment>
<keyword evidence="5" id="KW-1133">Transmembrane helix</keyword>
<dbReference type="PRINTS" id="PR00834">
    <property type="entry name" value="PROTEASES2C"/>
</dbReference>
<dbReference type="PANTHER" id="PTHR43343">
    <property type="entry name" value="PEPTIDASE S12"/>
    <property type="match status" value="1"/>
</dbReference>
<reference evidence="6 7" key="1">
    <citation type="submission" date="2018-08" db="EMBL/GenBank/DDBJ databases">
        <title>Hydrogenophaga sp. LA-38 isolated from sludge.</title>
        <authorList>
            <person name="Im W.-T."/>
        </authorList>
    </citation>
    <scope>NUCLEOTIDE SEQUENCE [LARGE SCALE GENOMIC DNA]</scope>
    <source>
        <strain evidence="6 7">LA-38</strain>
    </source>
</reference>
<feature type="region of interest" description="Disordered" evidence="4">
    <location>
        <begin position="1"/>
        <end position="20"/>
    </location>
</feature>
<dbReference type="GO" id="GO:0006508">
    <property type="term" value="P:proteolysis"/>
    <property type="evidence" value="ECO:0007669"/>
    <property type="project" value="UniProtKB-KW"/>
</dbReference>
<dbReference type="InterPro" id="IPR001940">
    <property type="entry name" value="Peptidase_S1C"/>
</dbReference>
<accession>A0A372EIJ6</accession>